<evidence type="ECO:0000313" key="2">
    <source>
        <dbReference type="Proteomes" id="UP001250662"/>
    </source>
</evidence>
<dbReference type="Proteomes" id="UP001250662">
    <property type="component" value="Unassembled WGS sequence"/>
</dbReference>
<sequence length="354" mass="41439">MSIIFMPKYTEKAASSRYRTYQYLKYFDQKEFKVCPLFDDSYVPAKHIYGKQSKSYIIKRYLLRMGVLLKISNSVIFLEKEFFPYLPFMRLIFKLMKVKYIVDYDDAIFHRYDQNKNIFIKAFFKNKIANVIKNAKGVITGSPYLTEYALKFNKNVFEIPTSIDFSRYENAAKSSNVANKFIIGWIGSKTTSINLIPLIPVFKELSLKSIHYELRFIGFDTELENKFKGLPIRFIKWSKSIEIKEIANFSLGIMPLDDNDFNRGKCAFKLIQYMASGVPTISTPFESNKKVDRGNGNLFASTNDEWLNCFERAYRNPEAFKSVGFKNRLTVKEFYSIQSNSEHLLEYIQKMQSS</sequence>
<name>A0ABU3BEB5_9FLAO</name>
<keyword evidence="2" id="KW-1185">Reference proteome</keyword>
<dbReference type="RefSeq" id="WP_311386873.1">
    <property type="nucleotide sequence ID" value="NZ_JAVRHU010000001.1"/>
</dbReference>
<evidence type="ECO:0000313" key="1">
    <source>
        <dbReference type="EMBL" id="MDT0620509.1"/>
    </source>
</evidence>
<proteinExistence type="predicted"/>
<dbReference type="EMBL" id="JAVRHU010000001">
    <property type="protein sequence ID" value="MDT0620509.1"/>
    <property type="molecule type" value="Genomic_DNA"/>
</dbReference>
<gene>
    <name evidence="1" type="ORF">RM520_02670</name>
</gene>
<comment type="caution">
    <text evidence="1">The sequence shown here is derived from an EMBL/GenBank/DDBJ whole genome shotgun (WGS) entry which is preliminary data.</text>
</comment>
<dbReference type="Gene3D" id="3.40.50.2000">
    <property type="entry name" value="Glycogen Phosphorylase B"/>
    <property type="match status" value="1"/>
</dbReference>
<accession>A0ABU3BEB5</accession>
<protein>
    <submittedName>
        <fullName evidence="1">Glycosyltransferase</fullName>
    </submittedName>
</protein>
<reference evidence="1 2" key="1">
    <citation type="submission" date="2023-09" db="EMBL/GenBank/DDBJ databases">
        <authorList>
            <person name="Rey-Velasco X."/>
        </authorList>
    </citation>
    <scope>NUCLEOTIDE SEQUENCE [LARGE SCALE GENOMIC DNA]</scope>
    <source>
        <strain evidence="1 2">P007</strain>
    </source>
</reference>
<dbReference type="SUPFAM" id="SSF53756">
    <property type="entry name" value="UDP-Glycosyltransferase/glycogen phosphorylase"/>
    <property type="match status" value="1"/>
</dbReference>
<organism evidence="1 2">
    <name type="scientific">Croceitalea vernalis</name>
    <dbReference type="NCBI Taxonomy" id="3075599"/>
    <lineage>
        <taxon>Bacteria</taxon>
        <taxon>Pseudomonadati</taxon>
        <taxon>Bacteroidota</taxon>
        <taxon>Flavobacteriia</taxon>
        <taxon>Flavobacteriales</taxon>
        <taxon>Flavobacteriaceae</taxon>
        <taxon>Croceitalea</taxon>
    </lineage>
</organism>